<evidence type="ECO:0000313" key="2">
    <source>
        <dbReference type="Proteomes" id="UP001060085"/>
    </source>
</evidence>
<protein>
    <submittedName>
        <fullName evidence="1">Uncharacterized protein</fullName>
    </submittedName>
</protein>
<name>A0ACB9ZJC0_CATRO</name>
<comment type="caution">
    <text evidence="1">The sequence shown here is derived from an EMBL/GenBank/DDBJ whole genome shotgun (WGS) entry which is preliminary data.</text>
</comment>
<gene>
    <name evidence="1" type="ORF">M9H77_33754</name>
</gene>
<dbReference type="Proteomes" id="UP001060085">
    <property type="component" value="Linkage Group LG08"/>
</dbReference>
<evidence type="ECO:0000313" key="1">
    <source>
        <dbReference type="EMBL" id="KAI5647749.1"/>
    </source>
</evidence>
<sequence length="271" mass="30651">MISFKKLVKMAQKWQKFAAMQRKRITLSTGITDGPDSSSSSSSSMVEKGHFVVYSIDGKRFVIPLAYLNNNFFRQLLEMSEEEFGISSDGPIRLPCDGIVLEYIILLIQKGIPGDVAAGRCCSSMINTRKLIKMARKWQRKAALKRKRVISFPNLNNNNSVEGAAKAQKGHFVLYTADQKRYSFPIAYLNNYIFSQLFKMAEEEFGLPSDGPITVPCEGIFMDYLISLMQRKATKEIIEKALLFVAYRCSSASSYSLHRQKGTNQHLLIVM</sequence>
<proteinExistence type="predicted"/>
<dbReference type="EMBL" id="CM044708">
    <property type="protein sequence ID" value="KAI5647749.1"/>
    <property type="molecule type" value="Genomic_DNA"/>
</dbReference>
<keyword evidence="2" id="KW-1185">Reference proteome</keyword>
<reference evidence="2" key="1">
    <citation type="journal article" date="2023" name="Nat. Plants">
        <title>Single-cell RNA sequencing provides a high-resolution roadmap for understanding the multicellular compartmentation of specialized metabolism.</title>
        <authorList>
            <person name="Sun S."/>
            <person name="Shen X."/>
            <person name="Li Y."/>
            <person name="Li Y."/>
            <person name="Wang S."/>
            <person name="Li R."/>
            <person name="Zhang H."/>
            <person name="Shen G."/>
            <person name="Guo B."/>
            <person name="Wei J."/>
            <person name="Xu J."/>
            <person name="St-Pierre B."/>
            <person name="Chen S."/>
            <person name="Sun C."/>
        </authorList>
    </citation>
    <scope>NUCLEOTIDE SEQUENCE [LARGE SCALE GENOMIC DNA]</scope>
</reference>
<organism evidence="1 2">
    <name type="scientific">Catharanthus roseus</name>
    <name type="common">Madagascar periwinkle</name>
    <name type="synonym">Vinca rosea</name>
    <dbReference type="NCBI Taxonomy" id="4058"/>
    <lineage>
        <taxon>Eukaryota</taxon>
        <taxon>Viridiplantae</taxon>
        <taxon>Streptophyta</taxon>
        <taxon>Embryophyta</taxon>
        <taxon>Tracheophyta</taxon>
        <taxon>Spermatophyta</taxon>
        <taxon>Magnoliopsida</taxon>
        <taxon>eudicotyledons</taxon>
        <taxon>Gunneridae</taxon>
        <taxon>Pentapetalae</taxon>
        <taxon>asterids</taxon>
        <taxon>lamiids</taxon>
        <taxon>Gentianales</taxon>
        <taxon>Apocynaceae</taxon>
        <taxon>Rauvolfioideae</taxon>
        <taxon>Vinceae</taxon>
        <taxon>Catharanthinae</taxon>
        <taxon>Catharanthus</taxon>
    </lineage>
</organism>
<accession>A0ACB9ZJC0</accession>